<feature type="domain" description="NLP1-9 GAF" evidence="1">
    <location>
        <begin position="244"/>
        <end position="322"/>
    </location>
</feature>
<comment type="caution">
    <text evidence="2">The sequence shown here is derived from an EMBL/GenBank/DDBJ whole genome shotgun (WGS) entry which is preliminary data.</text>
</comment>
<dbReference type="Proteomes" id="UP001151760">
    <property type="component" value="Unassembled WGS sequence"/>
</dbReference>
<dbReference type="InterPro" id="IPR045012">
    <property type="entry name" value="NLP"/>
</dbReference>
<gene>
    <name evidence="2" type="ORF">Tco_1030684</name>
</gene>
<reference evidence="2" key="1">
    <citation type="journal article" date="2022" name="Int. J. Mol. Sci.">
        <title>Draft Genome of Tanacetum Coccineum: Genomic Comparison of Closely Related Tanacetum-Family Plants.</title>
        <authorList>
            <person name="Yamashiro T."/>
            <person name="Shiraishi A."/>
            <person name="Nakayama K."/>
            <person name="Satake H."/>
        </authorList>
    </citation>
    <scope>NUCLEOTIDE SEQUENCE</scope>
</reference>
<name>A0ABQ5G6X9_9ASTR</name>
<dbReference type="EMBL" id="BQNB010018164">
    <property type="protein sequence ID" value="GJT71398.1"/>
    <property type="molecule type" value="Genomic_DNA"/>
</dbReference>
<dbReference type="InterPro" id="IPR055081">
    <property type="entry name" value="NLP1-9_GAF"/>
</dbReference>
<reference evidence="2" key="2">
    <citation type="submission" date="2022-01" db="EMBL/GenBank/DDBJ databases">
        <authorList>
            <person name="Yamashiro T."/>
            <person name="Shiraishi A."/>
            <person name="Satake H."/>
            <person name="Nakayama K."/>
        </authorList>
    </citation>
    <scope>NUCLEOTIDE SEQUENCE</scope>
</reference>
<keyword evidence="3" id="KW-1185">Reference proteome</keyword>
<protein>
    <recommendedName>
        <fullName evidence="1">NLP1-9 GAF domain-containing protein</fullName>
    </recommendedName>
</protein>
<organism evidence="2 3">
    <name type="scientific">Tanacetum coccineum</name>
    <dbReference type="NCBI Taxonomy" id="301880"/>
    <lineage>
        <taxon>Eukaryota</taxon>
        <taxon>Viridiplantae</taxon>
        <taxon>Streptophyta</taxon>
        <taxon>Embryophyta</taxon>
        <taxon>Tracheophyta</taxon>
        <taxon>Spermatophyta</taxon>
        <taxon>Magnoliopsida</taxon>
        <taxon>eudicotyledons</taxon>
        <taxon>Gunneridae</taxon>
        <taxon>Pentapetalae</taxon>
        <taxon>asterids</taxon>
        <taxon>campanulids</taxon>
        <taxon>Asterales</taxon>
        <taxon>Asteraceae</taxon>
        <taxon>Asteroideae</taxon>
        <taxon>Anthemideae</taxon>
        <taxon>Anthemidinae</taxon>
        <taxon>Tanacetum</taxon>
    </lineage>
</organism>
<dbReference type="PANTHER" id="PTHR32002">
    <property type="entry name" value="PROTEIN NLP8"/>
    <property type="match status" value="1"/>
</dbReference>
<accession>A0ABQ5G6X9</accession>
<evidence type="ECO:0000313" key="2">
    <source>
        <dbReference type="EMBL" id="GJT71398.1"/>
    </source>
</evidence>
<feature type="domain" description="NLP1-9 GAF" evidence="1">
    <location>
        <begin position="61"/>
        <end position="136"/>
    </location>
</feature>
<evidence type="ECO:0000259" key="1">
    <source>
        <dbReference type="Pfam" id="PF22922"/>
    </source>
</evidence>
<dbReference type="Pfam" id="PF22922">
    <property type="entry name" value="GAF_NLP"/>
    <property type="match status" value="2"/>
</dbReference>
<evidence type="ECO:0000313" key="3">
    <source>
        <dbReference type="Proteomes" id="UP001151760"/>
    </source>
</evidence>
<proteinExistence type="predicted"/>
<sequence length="322" mass="35853">MDELHVRLNILRLTISPEACSFMLYDLDFEPLSLSLSSMPSCDLVSLTNILILCLILKASNQNERRRHELAGISKVLKTVCDILSIPLAQSWALSGYSSVVANSGNLEQSCSSFNKSCIGKRETLGKILKALLEYHCHSLSWKTLSMSHLSLLLWNKPQCCSLFGERDDTKKKEEVHTYSRNNKSAIVDCAQPKTTITANMVENLTVKATYKVNTVKFPFILSDGMVKLVELIATSTLSRLDILNERRRHELAGISKVLKTVCDILSIPLAQSWALSGYSSVVANSGNLEQSCSSFNKSCIGKVCMSTSGLPFYIRDLRMWE</sequence>
<dbReference type="PANTHER" id="PTHR32002:SF35">
    <property type="entry name" value="PROTEIN NLP6"/>
    <property type="match status" value="1"/>
</dbReference>